<evidence type="ECO:0000313" key="2">
    <source>
        <dbReference type="Proteomes" id="UP000828048"/>
    </source>
</evidence>
<evidence type="ECO:0000313" key="1">
    <source>
        <dbReference type="EMBL" id="KAH7859837.1"/>
    </source>
</evidence>
<organism evidence="1 2">
    <name type="scientific">Vaccinium darrowii</name>
    <dbReference type="NCBI Taxonomy" id="229202"/>
    <lineage>
        <taxon>Eukaryota</taxon>
        <taxon>Viridiplantae</taxon>
        <taxon>Streptophyta</taxon>
        <taxon>Embryophyta</taxon>
        <taxon>Tracheophyta</taxon>
        <taxon>Spermatophyta</taxon>
        <taxon>Magnoliopsida</taxon>
        <taxon>eudicotyledons</taxon>
        <taxon>Gunneridae</taxon>
        <taxon>Pentapetalae</taxon>
        <taxon>asterids</taxon>
        <taxon>Ericales</taxon>
        <taxon>Ericaceae</taxon>
        <taxon>Vaccinioideae</taxon>
        <taxon>Vaccinieae</taxon>
        <taxon>Vaccinium</taxon>
    </lineage>
</organism>
<dbReference type="Proteomes" id="UP000828048">
    <property type="component" value="Chromosome 4"/>
</dbReference>
<name>A0ACB7Z2W4_9ERIC</name>
<accession>A0ACB7Z2W4</accession>
<sequence length="611" mass="67376">MMVPENRDFFEEGDEEESYGTVESMDPELYRATTEGDILEFARAMDHTTLDRVIYRTSACCVQLGPQKNTVLHIATSSGHYEIVKLLCNDLPFLVAEKNSKGDTPLHIAARAGDWSLVSLLTSCDSGEGVLLLENDEGNTALHEALGHRQQQVARILIDRNPNASYWANKKGKSVLYLAAEAGFSALVKLLMENPAGNCGVEGRFRSKSPVHAAILGKNIDVLRILWEKDQSSFHLRFDEEGTNALHFSANIGFLEGVHFLLCNFWGIAYQRNKYGHFPIHTAASKGDVDIIQGMLLHCPDSRELLTLEGQNILHVTAKSGNDKAVSSMLKMPELEKLLNEKDGDGNTPLHVATIYRHPRIVSALTWDERVNLELGNNNGLTALDIAEEYMETLASFQKRLTWMALRVAGAPRSLHTNVSKNTKTSGAGRKSKLENYKDKINVLLLVAALVAAATFTVGFSVPGGYNNSNPDQGMATMLAKVKFQEFVICDTVAMYSAIIVTVTLIWAQLGDLSSMQVALNLAVPLLAIALAMMSIAFMAGVYLVVSKIRWLGNVILVMGFAVVIVLAALFVPLCFLGSSSHRIFRWVSYFPFCLLLHAFGSYTERDELED</sequence>
<comment type="caution">
    <text evidence="1">The sequence shown here is derived from an EMBL/GenBank/DDBJ whole genome shotgun (WGS) entry which is preliminary data.</text>
</comment>
<proteinExistence type="predicted"/>
<reference evidence="1 2" key="1">
    <citation type="journal article" date="2021" name="Hortic Res">
        <title>High-quality reference genome and annotation aids understanding of berry development for evergreen blueberry (Vaccinium darrowii).</title>
        <authorList>
            <person name="Yu J."/>
            <person name="Hulse-Kemp A.M."/>
            <person name="Babiker E."/>
            <person name="Staton M."/>
        </authorList>
    </citation>
    <scope>NUCLEOTIDE SEQUENCE [LARGE SCALE GENOMIC DNA]</scope>
    <source>
        <strain evidence="2">cv. NJ 8807/NJ 8810</strain>
        <tissue evidence="1">Young leaf</tissue>
    </source>
</reference>
<gene>
    <name evidence="1" type="ORF">Vadar_006068</name>
</gene>
<protein>
    <submittedName>
        <fullName evidence="1">Uncharacterized protein</fullName>
    </submittedName>
</protein>
<dbReference type="EMBL" id="CM037154">
    <property type="protein sequence ID" value="KAH7859837.1"/>
    <property type="molecule type" value="Genomic_DNA"/>
</dbReference>
<keyword evidence="2" id="KW-1185">Reference proteome</keyword>